<dbReference type="AlphaFoldDB" id="A0A1I7UWR4"/>
<keyword evidence="1" id="KW-1133">Transmembrane helix</keyword>
<feature type="transmembrane region" description="Helical" evidence="1">
    <location>
        <begin position="105"/>
        <end position="122"/>
    </location>
</feature>
<name>A0A1I7UWR4_9PELO</name>
<dbReference type="Proteomes" id="UP000095282">
    <property type="component" value="Unplaced"/>
</dbReference>
<dbReference type="WBParaSite" id="Csp11.Scaffold630.g20113.t1">
    <property type="protein sequence ID" value="Csp11.Scaffold630.g20113.t1"/>
    <property type="gene ID" value="Csp11.Scaffold630.g20113"/>
</dbReference>
<evidence type="ECO:0000313" key="2">
    <source>
        <dbReference type="Proteomes" id="UP000095282"/>
    </source>
</evidence>
<proteinExistence type="predicted"/>
<keyword evidence="1" id="KW-0472">Membrane</keyword>
<reference evidence="3" key="1">
    <citation type="submission" date="2016-11" db="UniProtKB">
        <authorList>
            <consortium name="WormBaseParasite"/>
        </authorList>
    </citation>
    <scope>IDENTIFICATION</scope>
</reference>
<dbReference type="eggNOG" id="ENOG502TKM2">
    <property type="taxonomic scope" value="Eukaryota"/>
</dbReference>
<keyword evidence="1" id="KW-0812">Transmembrane</keyword>
<dbReference type="InterPro" id="IPR019421">
    <property type="entry name" value="7TM_GPCR_serpentine_rcpt_Srd"/>
</dbReference>
<dbReference type="Pfam" id="PF10317">
    <property type="entry name" value="7TM_GPCR_Srd"/>
    <property type="match status" value="1"/>
</dbReference>
<evidence type="ECO:0000313" key="3">
    <source>
        <dbReference type="WBParaSite" id="Csp11.Scaffold630.g20113.t1"/>
    </source>
</evidence>
<accession>A0A1I7UWR4</accession>
<organism evidence="2 3">
    <name type="scientific">Caenorhabditis tropicalis</name>
    <dbReference type="NCBI Taxonomy" id="1561998"/>
    <lineage>
        <taxon>Eukaryota</taxon>
        <taxon>Metazoa</taxon>
        <taxon>Ecdysozoa</taxon>
        <taxon>Nematoda</taxon>
        <taxon>Chromadorea</taxon>
        <taxon>Rhabditida</taxon>
        <taxon>Rhabditina</taxon>
        <taxon>Rhabditomorpha</taxon>
        <taxon>Rhabditoidea</taxon>
        <taxon>Rhabditidae</taxon>
        <taxon>Peloderinae</taxon>
        <taxon>Caenorhabditis</taxon>
    </lineage>
</organism>
<feature type="transmembrane region" description="Helical" evidence="1">
    <location>
        <begin position="52"/>
        <end position="85"/>
    </location>
</feature>
<sequence length="158" mass="17804">MGGSVVDESSLVIGLILTVLSVLVFLGNLWISNSLKKFLRMNKSRMSKNAIILNCQLAKVLYFQFLIPILTISAIVIVVLMHYYIIDPYRTQALSSILLSSTLSIYPFGFIIFMPSYFNFCLGEPKRATWRFLKSKLKCNSTVVVAQSTTVVYPLSTF</sequence>
<feature type="transmembrane region" description="Helical" evidence="1">
    <location>
        <begin position="12"/>
        <end position="31"/>
    </location>
</feature>
<protein>
    <submittedName>
        <fullName evidence="3">Serpentine receptor class gamma</fullName>
    </submittedName>
</protein>
<keyword evidence="2" id="KW-1185">Reference proteome</keyword>
<evidence type="ECO:0000256" key="1">
    <source>
        <dbReference type="SAM" id="Phobius"/>
    </source>
</evidence>